<dbReference type="PANTHER" id="PTHR37981">
    <property type="entry name" value="LIPASE 2"/>
    <property type="match status" value="1"/>
</dbReference>
<dbReference type="Gene3D" id="3.40.50.1110">
    <property type="entry name" value="SGNH hydrolase"/>
    <property type="match status" value="1"/>
</dbReference>
<evidence type="ECO:0000256" key="2">
    <source>
        <dbReference type="PIRSR" id="PIRSR637460-2"/>
    </source>
</evidence>
<dbReference type="GO" id="GO:0004806">
    <property type="term" value="F:triacylglycerol lipase activity"/>
    <property type="evidence" value="ECO:0007669"/>
    <property type="project" value="TreeGrafter"/>
</dbReference>
<evidence type="ECO:0000313" key="7">
    <source>
        <dbReference type="Proteomes" id="UP000307087"/>
    </source>
</evidence>
<evidence type="ECO:0000259" key="5">
    <source>
        <dbReference type="Pfam" id="PF13472"/>
    </source>
</evidence>
<accession>A0A4S8N1U4</accession>
<dbReference type="AlphaFoldDB" id="A0A4S8N1U4"/>
<feature type="region of interest" description="Disordered" evidence="3">
    <location>
        <begin position="28"/>
        <end position="47"/>
    </location>
</feature>
<evidence type="ECO:0000256" key="4">
    <source>
        <dbReference type="SAM" id="SignalP"/>
    </source>
</evidence>
<dbReference type="CDD" id="cd01823">
    <property type="entry name" value="SEST_like"/>
    <property type="match status" value="1"/>
</dbReference>
<dbReference type="EMBL" id="STGW01000012">
    <property type="protein sequence ID" value="THV09883.1"/>
    <property type="molecule type" value="Genomic_DNA"/>
</dbReference>
<dbReference type="Proteomes" id="UP000307087">
    <property type="component" value="Unassembled WGS sequence"/>
</dbReference>
<evidence type="ECO:0000256" key="3">
    <source>
        <dbReference type="SAM" id="MobiDB-lite"/>
    </source>
</evidence>
<feature type="domain" description="SGNH hydrolase-type esterase" evidence="5">
    <location>
        <begin position="57"/>
        <end position="286"/>
    </location>
</feature>
<dbReference type="GO" id="GO:0019433">
    <property type="term" value="P:triglyceride catabolic process"/>
    <property type="evidence" value="ECO:0007669"/>
    <property type="project" value="TreeGrafter"/>
</dbReference>
<comment type="caution">
    <text evidence="6">The sequence shown here is derived from an EMBL/GenBank/DDBJ whole genome shotgun (WGS) entry which is preliminary data.</text>
</comment>
<feature type="disulfide bond" evidence="2">
    <location>
        <begin position="77"/>
        <end position="101"/>
    </location>
</feature>
<reference evidence="6 7" key="1">
    <citation type="journal article" date="2009" name="Int. J. Syst. Evol. Microbiol.">
        <title>Nocardioides caeni sp. nov., isolated from wastewater.</title>
        <authorList>
            <person name="Yoon J.H."/>
            <person name="Kang S.J."/>
            <person name="Park S."/>
            <person name="Kim W."/>
            <person name="Oh T.K."/>
        </authorList>
    </citation>
    <scope>NUCLEOTIDE SEQUENCE [LARGE SCALE GENOMIC DNA]</scope>
    <source>
        <strain evidence="6 7">DSM 23134</strain>
    </source>
</reference>
<feature type="disulfide bond" evidence="2">
    <location>
        <begin position="153"/>
        <end position="165"/>
    </location>
</feature>
<feature type="signal peptide" evidence="4">
    <location>
        <begin position="1"/>
        <end position="25"/>
    </location>
</feature>
<keyword evidence="2" id="KW-1015">Disulfide bond</keyword>
<dbReference type="PANTHER" id="PTHR37981:SF1">
    <property type="entry name" value="SGNH HYDROLASE-TYPE ESTERASE DOMAIN-CONTAINING PROTEIN"/>
    <property type="match status" value="1"/>
</dbReference>
<keyword evidence="4" id="KW-0732">Signal</keyword>
<protein>
    <submittedName>
        <fullName evidence="6">SGNH/GDSL hydrolase family protein</fullName>
    </submittedName>
</protein>
<dbReference type="InterPro" id="IPR037460">
    <property type="entry name" value="SEST-like"/>
</dbReference>
<dbReference type="SUPFAM" id="SSF52266">
    <property type="entry name" value="SGNH hydrolase"/>
    <property type="match status" value="1"/>
</dbReference>
<proteinExistence type="predicted"/>
<evidence type="ECO:0000256" key="1">
    <source>
        <dbReference type="PIRSR" id="PIRSR637460-1"/>
    </source>
</evidence>
<keyword evidence="6" id="KW-0378">Hydrolase</keyword>
<feature type="active site" evidence="1">
    <location>
        <position position="285"/>
    </location>
</feature>
<dbReference type="Pfam" id="PF13472">
    <property type="entry name" value="Lipase_GDSL_2"/>
    <property type="match status" value="1"/>
</dbReference>
<feature type="chain" id="PRO_5020975578" evidence="4">
    <location>
        <begin position="26"/>
        <end position="304"/>
    </location>
</feature>
<dbReference type="RefSeq" id="WP_136563761.1">
    <property type="nucleotide sequence ID" value="NZ_BAABLS010000006.1"/>
</dbReference>
<dbReference type="PROSITE" id="PS51257">
    <property type="entry name" value="PROKAR_LIPOPROTEIN"/>
    <property type="match status" value="1"/>
</dbReference>
<organism evidence="6 7">
    <name type="scientific">Nocardioides caeni</name>
    <dbReference type="NCBI Taxonomy" id="574700"/>
    <lineage>
        <taxon>Bacteria</taxon>
        <taxon>Bacillati</taxon>
        <taxon>Actinomycetota</taxon>
        <taxon>Actinomycetes</taxon>
        <taxon>Propionibacteriales</taxon>
        <taxon>Nocardioidaceae</taxon>
        <taxon>Nocardioides</taxon>
    </lineage>
</organism>
<dbReference type="InterPro" id="IPR013830">
    <property type="entry name" value="SGNH_hydro"/>
</dbReference>
<sequence length="304" mass="30840">MMAGRAVAVAVTAAAAALLLGGCSASGGGGADRTASPSATTAGPSEGVTGSRLRYVALGDSYTAAPGVGEPVGRSLCLRTDANYPHLLARRLDLDLVDVSCSGATSDDLTSAQGGRERGTAPQLDALGPVVDLVTLSIGANDGGLFGDLVSSCAGLPGLPTGQACSATGRFADGRLSDELAALARRTTRSVDLVRDRAPRARVVVVGYPRIVPSGRSCDALPIAAADLAFAHGLNRRIVEAVRRGALRSGVDYVDMWAASRGHDACAIDPWIAGLQPTGPGLPLHPYADHQEAVADELEALLAP</sequence>
<evidence type="ECO:0000313" key="6">
    <source>
        <dbReference type="EMBL" id="THV09883.1"/>
    </source>
</evidence>
<keyword evidence="7" id="KW-1185">Reference proteome</keyword>
<dbReference type="OrthoDB" id="5503950at2"/>
<feature type="active site" description="Nucleophile" evidence="1">
    <location>
        <position position="61"/>
    </location>
</feature>
<gene>
    <name evidence="6" type="ORF">E9934_15250</name>
</gene>
<dbReference type="InterPro" id="IPR036514">
    <property type="entry name" value="SGNH_hydro_sf"/>
</dbReference>
<feature type="disulfide bond" evidence="2">
    <location>
        <begin position="218"/>
        <end position="266"/>
    </location>
</feature>
<name>A0A4S8N1U4_9ACTN</name>